<accession>A0A9P6Y7U1</accession>
<keyword evidence="1" id="KW-0732">Signal</keyword>
<name>A0A9P6Y7U1_RHIOR</name>
<organism evidence="2 3">
    <name type="scientific">Rhizopus oryzae</name>
    <name type="common">Mucormycosis agent</name>
    <name type="synonym">Rhizopus arrhizus var. delemar</name>
    <dbReference type="NCBI Taxonomy" id="64495"/>
    <lineage>
        <taxon>Eukaryota</taxon>
        <taxon>Fungi</taxon>
        <taxon>Fungi incertae sedis</taxon>
        <taxon>Mucoromycota</taxon>
        <taxon>Mucoromycotina</taxon>
        <taxon>Mucoromycetes</taxon>
        <taxon>Mucorales</taxon>
        <taxon>Mucorineae</taxon>
        <taxon>Rhizopodaceae</taxon>
        <taxon>Rhizopus</taxon>
    </lineage>
</organism>
<evidence type="ECO:0000313" key="2">
    <source>
        <dbReference type="EMBL" id="KAG1541503.1"/>
    </source>
</evidence>
<feature type="signal peptide" evidence="1">
    <location>
        <begin position="1"/>
        <end position="21"/>
    </location>
</feature>
<dbReference type="OrthoDB" id="2266258at2759"/>
<gene>
    <name evidence="2" type="ORF">G6F51_007851</name>
</gene>
<evidence type="ECO:0000313" key="3">
    <source>
        <dbReference type="Proteomes" id="UP000717996"/>
    </source>
</evidence>
<protein>
    <submittedName>
        <fullName evidence="2">Uncharacterized protein</fullName>
    </submittedName>
</protein>
<sequence>MRSFLILATFALACLVGNNSAGVIKRDDNRKAGGILPLVNNNDILNHDKILKGNEILTDGTCVGIIGCKLD</sequence>
<dbReference type="Proteomes" id="UP000717996">
    <property type="component" value="Unassembled WGS sequence"/>
</dbReference>
<dbReference type="AlphaFoldDB" id="A0A9P6Y7U1"/>
<dbReference type="EMBL" id="JAANIT010001224">
    <property type="protein sequence ID" value="KAG1541503.1"/>
    <property type="molecule type" value="Genomic_DNA"/>
</dbReference>
<reference evidence="2" key="1">
    <citation type="journal article" date="2020" name="Microb. Genom.">
        <title>Genetic diversity of clinical and environmental Mucorales isolates obtained from an investigation of mucormycosis cases among solid organ transplant recipients.</title>
        <authorList>
            <person name="Nguyen M.H."/>
            <person name="Kaul D."/>
            <person name="Muto C."/>
            <person name="Cheng S.J."/>
            <person name="Richter R.A."/>
            <person name="Bruno V.M."/>
            <person name="Liu G."/>
            <person name="Beyhan S."/>
            <person name="Sundermann A.J."/>
            <person name="Mounaud S."/>
            <person name="Pasculle A.W."/>
            <person name="Nierman W.C."/>
            <person name="Driscoll E."/>
            <person name="Cumbie R."/>
            <person name="Clancy C.J."/>
            <person name="Dupont C.L."/>
        </authorList>
    </citation>
    <scope>NUCLEOTIDE SEQUENCE</scope>
    <source>
        <strain evidence="2">GL16</strain>
    </source>
</reference>
<feature type="chain" id="PRO_5040371446" evidence="1">
    <location>
        <begin position="22"/>
        <end position="71"/>
    </location>
</feature>
<evidence type="ECO:0000256" key="1">
    <source>
        <dbReference type="SAM" id="SignalP"/>
    </source>
</evidence>
<proteinExistence type="predicted"/>
<comment type="caution">
    <text evidence="2">The sequence shown here is derived from an EMBL/GenBank/DDBJ whole genome shotgun (WGS) entry which is preliminary data.</text>
</comment>